<protein>
    <submittedName>
        <fullName evidence="3">Spore coat U domain-containing protein</fullName>
    </submittedName>
</protein>
<reference evidence="3" key="1">
    <citation type="submission" date="2021-11" db="EMBL/GenBank/DDBJ databases">
        <title>The complete genome of Massilia sp sp. G4R7.</title>
        <authorList>
            <person name="Liu L."/>
            <person name="Yue J."/>
            <person name="Yuan J."/>
            <person name="Yang F."/>
            <person name="Li L."/>
        </authorList>
    </citation>
    <scope>NUCLEOTIDE SEQUENCE</scope>
    <source>
        <strain evidence="3">G4R7</strain>
    </source>
</reference>
<dbReference type="Proteomes" id="UP001179361">
    <property type="component" value="Unassembled WGS sequence"/>
</dbReference>
<dbReference type="InterPro" id="IPR053167">
    <property type="entry name" value="Spore_coat_component"/>
</dbReference>
<dbReference type="PANTHER" id="PTHR37089">
    <property type="entry name" value="PROTEIN U-RELATED"/>
    <property type="match status" value="1"/>
</dbReference>
<dbReference type="PANTHER" id="PTHR37089:SF4">
    <property type="entry name" value="EXPORTED PROTEIN"/>
    <property type="match status" value="1"/>
</dbReference>
<name>A0ABS8QDI3_9BURK</name>
<evidence type="ECO:0000313" key="3">
    <source>
        <dbReference type="EMBL" id="MCD2519061.1"/>
    </source>
</evidence>
<feature type="chain" id="PRO_5046466222" evidence="1">
    <location>
        <begin position="25"/>
        <end position="173"/>
    </location>
</feature>
<feature type="domain" description="Spore coat protein U/FanG" evidence="2">
    <location>
        <begin position="35"/>
        <end position="170"/>
    </location>
</feature>
<comment type="caution">
    <text evidence="3">The sequence shown here is derived from an EMBL/GenBank/DDBJ whole genome shotgun (WGS) entry which is preliminary data.</text>
</comment>
<keyword evidence="4" id="KW-1185">Reference proteome</keyword>
<dbReference type="EMBL" id="JAJNOC010000010">
    <property type="protein sequence ID" value="MCD2519061.1"/>
    <property type="molecule type" value="Genomic_DNA"/>
</dbReference>
<sequence length="173" mass="17636">MKSRTRHFVTTILAAALLPSMAGAANVYTTGIPKTAAFDVTMRIVADCTISATGIDFGQNQGLLTQAVSGTANIKVTCSNTTPYNIGLNQGTGAGSSGTTRYMAGTGANTGTVKFNLYQSSGGGLWGNTQGSDTVGGTGSGQAQNITVYGEIPVQDTPAPDAYKSTITATVYF</sequence>
<dbReference type="Pfam" id="PF05229">
    <property type="entry name" value="SCPU"/>
    <property type="match status" value="1"/>
</dbReference>
<evidence type="ECO:0000256" key="1">
    <source>
        <dbReference type="SAM" id="SignalP"/>
    </source>
</evidence>
<proteinExistence type="predicted"/>
<evidence type="ECO:0000259" key="2">
    <source>
        <dbReference type="Pfam" id="PF05229"/>
    </source>
</evidence>
<dbReference type="RefSeq" id="WP_231060336.1">
    <property type="nucleotide sequence ID" value="NZ_JAJNOC010000010.1"/>
</dbReference>
<accession>A0ABS8QDI3</accession>
<dbReference type="SMART" id="SM00972">
    <property type="entry name" value="SCPU"/>
    <property type="match status" value="1"/>
</dbReference>
<evidence type="ECO:0000313" key="4">
    <source>
        <dbReference type="Proteomes" id="UP001179361"/>
    </source>
</evidence>
<keyword evidence="1" id="KW-0732">Signal</keyword>
<feature type="signal peptide" evidence="1">
    <location>
        <begin position="1"/>
        <end position="24"/>
    </location>
</feature>
<gene>
    <name evidence="3" type="ORF">LQ564_22420</name>
</gene>
<dbReference type="InterPro" id="IPR007893">
    <property type="entry name" value="Spore_coat_U/FanG"/>
</dbReference>
<organism evidence="3 4">
    <name type="scientific">Massilia phyllostachyos</name>
    <dbReference type="NCBI Taxonomy" id="2898585"/>
    <lineage>
        <taxon>Bacteria</taxon>
        <taxon>Pseudomonadati</taxon>
        <taxon>Pseudomonadota</taxon>
        <taxon>Betaproteobacteria</taxon>
        <taxon>Burkholderiales</taxon>
        <taxon>Oxalobacteraceae</taxon>
        <taxon>Telluria group</taxon>
        <taxon>Massilia</taxon>
    </lineage>
</organism>